<dbReference type="HOGENOM" id="CLU_000445_88_0_9"/>
<reference evidence="5 6" key="1">
    <citation type="submission" date="2014-12" db="EMBL/GenBank/DDBJ databases">
        <title>Comparative genomics of the lactic acid bacteria isolated from the honey bee gut.</title>
        <authorList>
            <person name="Ellegaard K.M."/>
            <person name="Tamarit D."/>
            <person name="Javelind E."/>
            <person name="Olofsson T."/>
            <person name="Andersson S.G."/>
            <person name="Vasquez A."/>
        </authorList>
    </citation>
    <scope>NUCLEOTIDE SEQUENCE [LARGE SCALE GENOMIC DNA]</scope>
    <source>
        <strain evidence="5 6">Biut2</strain>
    </source>
</reference>
<keyword evidence="2" id="KW-0238">DNA-binding</keyword>
<evidence type="ECO:0000259" key="4">
    <source>
        <dbReference type="PROSITE" id="PS01124"/>
    </source>
</evidence>
<accession>A0A0F4LLJ5</accession>
<dbReference type="Pfam" id="PF12833">
    <property type="entry name" value="HTH_18"/>
    <property type="match status" value="1"/>
</dbReference>
<proteinExistence type="predicted"/>
<organism evidence="5 6">
    <name type="scientific">Lactobacillus kullabergensis</name>
    <dbReference type="NCBI Taxonomy" id="1218493"/>
    <lineage>
        <taxon>Bacteria</taxon>
        <taxon>Bacillati</taxon>
        <taxon>Bacillota</taxon>
        <taxon>Bacilli</taxon>
        <taxon>Lactobacillales</taxon>
        <taxon>Lactobacillaceae</taxon>
        <taxon>Lactobacillus</taxon>
    </lineage>
</organism>
<dbReference type="PROSITE" id="PS01124">
    <property type="entry name" value="HTH_ARAC_FAMILY_2"/>
    <property type="match status" value="1"/>
</dbReference>
<dbReference type="InterPro" id="IPR009057">
    <property type="entry name" value="Homeodomain-like_sf"/>
</dbReference>
<dbReference type="SUPFAM" id="SSF46689">
    <property type="entry name" value="Homeodomain-like"/>
    <property type="match status" value="1"/>
</dbReference>
<protein>
    <submittedName>
        <fullName evidence="5">Regulatory protein</fullName>
    </submittedName>
</protein>
<gene>
    <name evidence="5" type="ORF">JF76_01490</name>
</gene>
<dbReference type="STRING" id="1218493.JF76_01490"/>
<keyword evidence="3" id="KW-0804">Transcription</keyword>
<evidence type="ECO:0000313" key="5">
    <source>
        <dbReference type="EMBL" id="KJY59188.1"/>
    </source>
</evidence>
<dbReference type="OrthoDB" id="9816335at2"/>
<dbReference type="EMBL" id="JXBY01000002">
    <property type="protein sequence ID" value="KJY59188.1"/>
    <property type="molecule type" value="Genomic_DNA"/>
</dbReference>
<dbReference type="Proteomes" id="UP000033533">
    <property type="component" value="Unassembled WGS sequence"/>
</dbReference>
<evidence type="ECO:0000256" key="1">
    <source>
        <dbReference type="ARBA" id="ARBA00023015"/>
    </source>
</evidence>
<dbReference type="Gene3D" id="1.10.10.60">
    <property type="entry name" value="Homeodomain-like"/>
    <property type="match status" value="2"/>
</dbReference>
<dbReference type="PANTHER" id="PTHR43280:SF28">
    <property type="entry name" value="HTH-TYPE TRANSCRIPTIONAL ACTIVATOR RHAS"/>
    <property type="match status" value="1"/>
</dbReference>
<sequence length="312" mass="36240">MAAVKLEQYLASILDSAQSDTNELRIKPRNNNFDLFRTFLENRNTGVHRYQTTASTILYEARGSVKARINDQDFLLKAGNIVFLQRKSNYEILQQGENDILVKLEFDRNFKMLDFLGNYSVMDSREKRVFKAITDAYNQRRLLFLNSTSLSKSANALKKVIDEYLNQDLYTRQVILAELNLLLIAAVRNQDLATAPVTDHQFVQTDLENYIDAHFTDITLNEAAKHFGFNPNYFSSLVKQKTGKSFVEHVDERRMQEARNLLARPDISVKEIIARVGYSGKSFFYKKFSEYYHETPVQMRAELFRQANINLK</sequence>
<dbReference type="AlphaFoldDB" id="A0A0F4LLJ5"/>
<dbReference type="PANTHER" id="PTHR43280">
    <property type="entry name" value="ARAC-FAMILY TRANSCRIPTIONAL REGULATOR"/>
    <property type="match status" value="1"/>
</dbReference>
<evidence type="ECO:0000256" key="3">
    <source>
        <dbReference type="ARBA" id="ARBA00023163"/>
    </source>
</evidence>
<dbReference type="SMART" id="SM00342">
    <property type="entry name" value="HTH_ARAC"/>
    <property type="match status" value="1"/>
</dbReference>
<keyword evidence="1" id="KW-0805">Transcription regulation</keyword>
<dbReference type="InterPro" id="IPR018060">
    <property type="entry name" value="HTH_AraC"/>
</dbReference>
<name>A0A0F4LLJ5_9LACO</name>
<dbReference type="GO" id="GO:0043565">
    <property type="term" value="F:sequence-specific DNA binding"/>
    <property type="evidence" value="ECO:0007669"/>
    <property type="project" value="InterPro"/>
</dbReference>
<evidence type="ECO:0000313" key="6">
    <source>
        <dbReference type="Proteomes" id="UP000033533"/>
    </source>
</evidence>
<evidence type="ECO:0000256" key="2">
    <source>
        <dbReference type="ARBA" id="ARBA00023125"/>
    </source>
</evidence>
<dbReference type="RefSeq" id="WP_045927386.1">
    <property type="nucleotide sequence ID" value="NZ_JBHSZS010000005.1"/>
</dbReference>
<feature type="domain" description="HTH araC/xylS-type" evidence="4">
    <location>
        <begin position="205"/>
        <end position="302"/>
    </location>
</feature>
<dbReference type="PATRIC" id="fig|1218493.3.peg.159"/>
<comment type="caution">
    <text evidence="5">The sequence shown here is derived from an EMBL/GenBank/DDBJ whole genome shotgun (WGS) entry which is preliminary data.</text>
</comment>
<dbReference type="GO" id="GO:0003700">
    <property type="term" value="F:DNA-binding transcription factor activity"/>
    <property type="evidence" value="ECO:0007669"/>
    <property type="project" value="InterPro"/>
</dbReference>